<evidence type="ECO:0000256" key="2">
    <source>
        <dbReference type="ARBA" id="ARBA00007532"/>
    </source>
</evidence>
<dbReference type="GO" id="GO:0004362">
    <property type="term" value="F:glutathione-disulfide reductase (NADPH) activity"/>
    <property type="evidence" value="ECO:0007669"/>
    <property type="project" value="TreeGrafter"/>
</dbReference>
<comment type="similarity">
    <text evidence="2">Belongs to the class-I pyridine nucleotide-disulfide oxidoreductase family.</text>
</comment>
<dbReference type="OrthoDB" id="5956163at2759"/>
<dbReference type="GO" id="GO:0006749">
    <property type="term" value="P:glutathione metabolic process"/>
    <property type="evidence" value="ECO:0007669"/>
    <property type="project" value="TreeGrafter"/>
</dbReference>
<feature type="domain" description="Pyridine nucleotide-disulphide oxidoreductase dimerisation" evidence="9">
    <location>
        <begin position="74"/>
        <end position="190"/>
    </location>
</feature>
<evidence type="ECO:0000256" key="1">
    <source>
        <dbReference type="ARBA" id="ARBA00001974"/>
    </source>
</evidence>
<sequence length="205" mass="22455">PCTNKIGLENTKDVRTLAGKIQTVSEQTNEPNIYAIGDVLDGKPELTPVAIEAGQLLAKRLFGNSDVQCDYINVPTTVFTPLEYGACGYSEEDAVKKFGEDNIEVYIQNFVPLEWTIAHRPVNACFAKLICLRKNNENQQETAVGFHYLGPNAGEVTQLVGLALKNKLTKDDFDALIGIHPTCAEIFTTMTVTKRSGKSAEQKGC</sequence>
<keyword evidence="6" id="KW-0560">Oxidoreductase</keyword>
<reference evidence="10 11" key="1">
    <citation type="journal article" date="2018" name="Gigascience">
        <title>Genomes of trombidid mites reveal novel predicted allergens and laterally-transferred genes associated with secondary metabolism.</title>
        <authorList>
            <person name="Dong X."/>
            <person name="Chaisiri K."/>
            <person name="Xia D."/>
            <person name="Armstrong S.D."/>
            <person name="Fang Y."/>
            <person name="Donnelly M.J."/>
            <person name="Kadowaki T."/>
            <person name="McGarry J.W."/>
            <person name="Darby A.C."/>
            <person name="Makepeace B.L."/>
        </authorList>
    </citation>
    <scope>NUCLEOTIDE SEQUENCE [LARGE SCALE GENOMIC DNA]</scope>
    <source>
        <strain evidence="10">UoL-UT</strain>
    </source>
</reference>
<evidence type="ECO:0000256" key="6">
    <source>
        <dbReference type="ARBA" id="ARBA00023002"/>
    </source>
</evidence>
<gene>
    <name evidence="10" type="ORF">B4U80_10281</name>
</gene>
<keyword evidence="4" id="KW-0274">FAD</keyword>
<dbReference type="GO" id="GO:0005829">
    <property type="term" value="C:cytosol"/>
    <property type="evidence" value="ECO:0007669"/>
    <property type="project" value="TreeGrafter"/>
</dbReference>
<keyword evidence="7" id="KW-1015">Disulfide bond</keyword>
<dbReference type="EMBL" id="NCKV01004948">
    <property type="protein sequence ID" value="RWS24382.1"/>
    <property type="molecule type" value="Genomic_DNA"/>
</dbReference>
<dbReference type="InterPro" id="IPR016156">
    <property type="entry name" value="FAD/NAD-linked_Rdtase_dimer_sf"/>
</dbReference>
<dbReference type="PANTHER" id="PTHR42737">
    <property type="entry name" value="GLUTATHIONE REDUCTASE"/>
    <property type="match status" value="1"/>
</dbReference>
<evidence type="ECO:0000256" key="5">
    <source>
        <dbReference type="ARBA" id="ARBA00022857"/>
    </source>
</evidence>
<dbReference type="SUPFAM" id="SSF51905">
    <property type="entry name" value="FAD/NAD(P)-binding domain"/>
    <property type="match status" value="1"/>
</dbReference>
<dbReference type="GO" id="GO:0050660">
    <property type="term" value="F:flavin adenine dinucleotide binding"/>
    <property type="evidence" value="ECO:0007669"/>
    <property type="project" value="InterPro"/>
</dbReference>
<dbReference type="GO" id="GO:0005739">
    <property type="term" value="C:mitochondrion"/>
    <property type="evidence" value="ECO:0007669"/>
    <property type="project" value="TreeGrafter"/>
</dbReference>
<dbReference type="GO" id="GO:0034599">
    <property type="term" value="P:cellular response to oxidative stress"/>
    <property type="evidence" value="ECO:0007669"/>
    <property type="project" value="TreeGrafter"/>
</dbReference>
<dbReference type="PANTHER" id="PTHR42737:SF8">
    <property type="entry name" value="THIOREDOXIN-DISULFIDE REDUCTASE"/>
    <property type="match status" value="1"/>
</dbReference>
<keyword evidence="8" id="KW-0676">Redox-active center</keyword>
<dbReference type="STRING" id="299467.A0A443SA27"/>
<dbReference type="AlphaFoldDB" id="A0A443SA27"/>
<dbReference type="VEuPathDB" id="VectorBase:LDEU007657"/>
<dbReference type="InterPro" id="IPR004099">
    <property type="entry name" value="Pyr_nucl-diS_OxRdtase_dimer"/>
</dbReference>
<evidence type="ECO:0000256" key="4">
    <source>
        <dbReference type="ARBA" id="ARBA00022827"/>
    </source>
</evidence>
<dbReference type="SUPFAM" id="SSF55424">
    <property type="entry name" value="FAD/NAD-linked reductases, dimerisation (C-terminal) domain"/>
    <property type="match status" value="1"/>
</dbReference>
<dbReference type="InterPro" id="IPR036188">
    <property type="entry name" value="FAD/NAD-bd_sf"/>
</dbReference>
<dbReference type="GO" id="GO:0045454">
    <property type="term" value="P:cell redox homeostasis"/>
    <property type="evidence" value="ECO:0007669"/>
    <property type="project" value="InterPro"/>
</dbReference>
<evidence type="ECO:0000256" key="7">
    <source>
        <dbReference type="ARBA" id="ARBA00023157"/>
    </source>
</evidence>
<keyword evidence="3" id="KW-0285">Flavoprotein</keyword>
<dbReference type="Gene3D" id="3.30.390.30">
    <property type="match status" value="1"/>
</dbReference>
<dbReference type="Proteomes" id="UP000288716">
    <property type="component" value="Unassembled WGS sequence"/>
</dbReference>
<organism evidence="10 11">
    <name type="scientific">Leptotrombidium deliense</name>
    <dbReference type="NCBI Taxonomy" id="299467"/>
    <lineage>
        <taxon>Eukaryota</taxon>
        <taxon>Metazoa</taxon>
        <taxon>Ecdysozoa</taxon>
        <taxon>Arthropoda</taxon>
        <taxon>Chelicerata</taxon>
        <taxon>Arachnida</taxon>
        <taxon>Acari</taxon>
        <taxon>Acariformes</taxon>
        <taxon>Trombidiformes</taxon>
        <taxon>Prostigmata</taxon>
        <taxon>Anystina</taxon>
        <taxon>Parasitengona</taxon>
        <taxon>Trombiculoidea</taxon>
        <taxon>Trombiculidae</taxon>
        <taxon>Leptotrombidium</taxon>
    </lineage>
</organism>
<feature type="non-terminal residue" evidence="10">
    <location>
        <position position="1"/>
    </location>
</feature>
<proteinExistence type="inferred from homology"/>
<dbReference type="InterPro" id="IPR046952">
    <property type="entry name" value="GSHR/TRXR-like"/>
</dbReference>
<dbReference type="Pfam" id="PF02852">
    <property type="entry name" value="Pyr_redox_dim"/>
    <property type="match status" value="1"/>
</dbReference>
<dbReference type="FunFam" id="3.30.390.30:FF:000004">
    <property type="entry name" value="Thioredoxin reductase 1, cytoplasmic"/>
    <property type="match status" value="1"/>
</dbReference>
<evidence type="ECO:0000313" key="10">
    <source>
        <dbReference type="EMBL" id="RWS24382.1"/>
    </source>
</evidence>
<evidence type="ECO:0000256" key="3">
    <source>
        <dbReference type="ARBA" id="ARBA00022630"/>
    </source>
</evidence>
<comment type="cofactor">
    <cofactor evidence="1">
        <name>FAD</name>
        <dbReference type="ChEBI" id="CHEBI:57692"/>
    </cofactor>
</comment>
<protein>
    <submittedName>
        <fullName evidence="10">Thioredoxin reductase 1: cytoplasmic-like protein</fullName>
    </submittedName>
</protein>
<dbReference type="Gene3D" id="3.50.50.60">
    <property type="entry name" value="FAD/NAD(P)-binding domain"/>
    <property type="match status" value="1"/>
</dbReference>
<name>A0A443SA27_9ACAR</name>
<keyword evidence="11" id="KW-1185">Reference proteome</keyword>
<keyword evidence="5" id="KW-0521">NADP</keyword>
<accession>A0A443SA27</accession>
<dbReference type="PRINTS" id="PR00411">
    <property type="entry name" value="PNDRDTASEI"/>
</dbReference>
<evidence type="ECO:0000313" key="11">
    <source>
        <dbReference type="Proteomes" id="UP000288716"/>
    </source>
</evidence>
<evidence type="ECO:0000256" key="8">
    <source>
        <dbReference type="ARBA" id="ARBA00023284"/>
    </source>
</evidence>
<evidence type="ECO:0000259" key="9">
    <source>
        <dbReference type="Pfam" id="PF02852"/>
    </source>
</evidence>
<comment type="caution">
    <text evidence="10">The sequence shown here is derived from an EMBL/GenBank/DDBJ whole genome shotgun (WGS) entry which is preliminary data.</text>
</comment>